<dbReference type="Gene3D" id="1.10.10.10">
    <property type="entry name" value="Winged helix-like DNA-binding domain superfamily/Winged helix DNA-binding domain"/>
    <property type="match status" value="1"/>
</dbReference>
<reference evidence="1 2" key="1">
    <citation type="submission" date="2020-08" db="EMBL/GenBank/DDBJ databases">
        <title>Genome sequence of Leucobacter denitrificans KACC 14055T.</title>
        <authorList>
            <person name="Hyun D.-W."/>
            <person name="Bae J.-W."/>
        </authorList>
    </citation>
    <scope>NUCLEOTIDE SEQUENCE [LARGE SCALE GENOMIC DNA]</scope>
    <source>
        <strain evidence="1 2">KACC 14055</strain>
    </source>
</reference>
<evidence type="ECO:0000313" key="1">
    <source>
        <dbReference type="EMBL" id="QNN62354.1"/>
    </source>
</evidence>
<organism evidence="1 2">
    <name type="scientific">Leucobacter denitrificans</name>
    <dbReference type="NCBI Taxonomy" id="683042"/>
    <lineage>
        <taxon>Bacteria</taxon>
        <taxon>Bacillati</taxon>
        <taxon>Actinomycetota</taxon>
        <taxon>Actinomycetes</taxon>
        <taxon>Micrococcales</taxon>
        <taxon>Microbacteriaceae</taxon>
        <taxon>Leucobacter</taxon>
    </lineage>
</organism>
<name>A0A7G9S3C9_9MICO</name>
<dbReference type="EMBL" id="CP060716">
    <property type="protein sequence ID" value="QNN62354.1"/>
    <property type="molecule type" value="Genomic_DNA"/>
</dbReference>
<dbReference type="RefSeq" id="WP_187554824.1">
    <property type="nucleotide sequence ID" value="NZ_CP060716.1"/>
</dbReference>
<accession>A0A7G9S3C9</accession>
<sequence length="123" mass="14430">MTLSARNWAWDVNRFNLGNKLVRDLKPGEKLTLLAIAESENAEYGYAFPSYDYLAQMTCQSVRTIQTHVKTLEHNNAFKIEKRKSRKGKWLNNVYVLNVPETYRAKDPEWQRYQDGWSEARSA</sequence>
<proteinExistence type="predicted"/>
<gene>
    <name evidence="1" type="ORF">H9L06_08795</name>
</gene>
<keyword evidence="2" id="KW-1185">Reference proteome</keyword>
<dbReference type="KEGG" id="ldn:H9L06_08795"/>
<dbReference type="InterPro" id="IPR036388">
    <property type="entry name" value="WH-like_DNA-bd_sf"/>
</dbReference>
<protein>
    <submittedName>
        <fullName evidence="1">Helix-turn-helix domain-containing protein</fullName>
    </submittedName>
</protein>
<dbReference type="Pfam" id="PF13730">
    <property type="entry name" value="HTH_36"/>
    <property type="match status" value="1"/>
</dbReference>
<dbReference type="AlphaFoldDB" id="A0A7G9S3C9"/>
<dbReference type="Proteomes" id="UP000515934">
    <property type="component" value="Chromosome"/>
</dbReference>
<evidence type="ECO:0000313" key="2">
    <source>
        <dbReference type="Proteomes" id="UP000515934"/>
    </source>
</evidence>